<dbReference type="HOGENOM" id="CLU_1981252_0_0_1"/>
<sequence length="126" mass="13923">MIPAKNVPFHGFGHSKAEECSADVHGTSGSQSDHEIAGVGRKNPWSLSAKTAKFDDAPAHHSIRHPLRSRPCVTILRLCSDGSEFQRSQSELSQQYSRVRKGTDTGGTLFHTLTRFWYEVLQSGQS</sequence>
<dbReference type="EMBL" id="KB445552">
    <property type="protein sequence ID" value="EMC98592.1"/>
    <property type="molecule type" value="Genomic_DNA"/>
</dbReference>
<organism evidence="2 3">
    <name type="scientific">Baudoinia panamericana (strain UAMH 10762)</name>
    <name type="common">Angels' share fungus</name>
    <name type="synonym">Baudoinia compniacensis (strain UAMH 10762)</name>
    <dbReference type="NCBI Taxonomy" id="717646"/>
    <lineage>
        <taxon>Eukaryota</taxon>
        <taxon>Fungi</taxon>
        <taxon>Dikarya</taxon>
        <taxon>Ascomycota</taxon>
        <taxon>Pezizomycotina</taxon>
        <taxon>Dothideomycetes</taxon>
        <taxon>Dothideomycetidae</taxon>
        <taxon>Mycosphaerellales</taxon>
        <taxon>Teratosphaeriaceae</taxon>
        <taxon>Baudoinia</taxon>
    </lineage>
</organism>
<dbReference type="RefSeq" id="XP_007673470.1">
    <property type="nucleotide sequence ID" value="XM_007675280.1"/>
</dbReference>
<dbReference type="Proteomes" id="UP000011761">
    <property type="component" value="Unassembled WGS sequence"/>
</dbReference>
<feature type="region of interest" description="Disordered" evidence="1">
    <location>
        <begin position="20"/>
        <end position="42"/>
    </location>
</feature>
<proteinExistence type="predicted"/>
<name>M2LVE1_BAUPA</name>
<evidence type="ECO:0000256" key="1">
    <source>
        <dbReference type="SAM" id="MobiDB-lite"/>
    </source>
</evidence>
<reference evidence="2 3" key="1">
    <citation type="journal article" date="2012" name="PLoS Pathog.">
        <title>Diverse lifestyles and strategies of plant pathogenesis encoded in the genomes of eighteen Dothideomycetes fungi.</title>
        <authorList>
            <person name="Ohm R.A."/>
            <person name="Feau N."/>
            <person name="Henrissat B."/>
            <person name="Schoch C.L."/>
            <person name="Horwitz B.A."/>
            <person name="Barry K.W."/>
            <person name="Condon B.J."/>
            <person name="Copeland A.C."/>
            <person name="Dhillon B."/>
            <person name="Glaser F."/>
            <person name="Hesse C.N."/>
            <person name="Kosti I."/>
            <person name="LaButti K."/>
            <person name="Lindquist E.A."/>
            <person name="Lucas S."/>
            <person name="Salamov A.A."/>
            <person name="Bradshaw R.E."/>
            <person name="Ciuffetti L."/>
            <person name="Hamelin R.C."/>
            <person name="Kema G.H.J."/>
            <person name="Lawrence C."/>
            <person name="Scott J.A."/>
            <person name="Spatafora J.W."/>
            <person name="Turgeon B.G."/>
            <person name="de Wit P.J.G.M."/>
            <person name="Zhong S."/>
            <person name="Goodwin S.B."/>
            <person name="Grigoriev I.V."/>
        </authorList>
    </citation>
    <scope>NUCLEOTIDE SEQUENCE [LARGE SCALE GENOMIC DNA]</scope>
    <source>
        <strain evidence="2 3">UAMH 10762</strain>
    </source>
</reference>
<dbReference type="GeneID" id="19111326"/>
<accession>M2LVE1</accession>
<dbReference type="AlphaFoldDB" id="M2LVE1"/>
<evidence type="ECO:0000313" key="2">
    <source>
        <dbReference type="EMBL" id="EMC98592.1"/>
    </source>
</evidence>
<protein>
    <submittedName>
        <fullName evidence="2">Uncharacterized protein</fullName>
    </submittedName>
</protein>
<keyword evidence="3" id="KW-1185">Reference proteome</keyword>
<gene>
    <name evidence="2" type="ORF">BAUCODRAFT_30860</name>
</gene>
<dbReference type="KEGG" id="bcom:BAUCODRAFT_30860"/>
<evidence type="ECO:0000313" key="3">
    <source>
        <dbReference type="Proteomes" id="UP000011761"/>
    </source>
</evidence>